<dbReference type="InterPro" id="IPR052067">
    <property type="entry name" value="Metal_resp_HTH_trans_reg"/>
</dbReference>
<keyword evidence="2" id="KW-0238">DNA-binding</keyword>
<accession>A0A6P1Y2L7</accession>
<evidence type="ECO:0000313" key="5">
    <source>
        <dbReference type="EMBL" id="QHX43991.1"/>
    </source>
</evidence>
<dbReference type="PANTHER" id="PTHR35790:SF4">
    <property type="entry name" value="HTH-TYPE TRANSCRIPTIONAL REGULATOR PCHR"/>
    <property type="match status" value="1"/>
</dbReference>
<sequence length="158" mass="17822">MNDVENLIKRTVKIQYKINANDKRPRTFGTQHTLYQSEIHFIEAIGLDGGHSASELSEKLGITNGAVTQVADKLLKKKLIEKYKKADNKKTVYFKLTKEGIVAYNNHEKFHAGFNEKLAAYLNSLSKKEFDAIARLAELVDNNIPDLSSNEGVWEGLL</sequence>
<gene>
    <name evidence="5" type="ORF">GWP43_11660</name>
</gene>
<dbReference type="Gene3D" id="1.10.10.10">
    <property type="entry name" value="Winged helix-like DNA-binding domain superfamily/Winged helix DNA-binding domain"/>
    <property type="match status" value="1"/>
</dbReference>
<evidence type="ECO:0000313" key="6">
    <source>
        <dbReference type="Proteomes" id="UP000464374"/>
    </source>
</evidence>
<name>A0A6P1Y2L7_9SPIR</name>
<evidence type="ECO:0000256" key="2">
    <source>
        <dbReference type="ARBA" id="ARBA00023125"/>
    </source>
</evidence>
<dbReference type="PANTHER" id="PTHR35790">
    <property type="entry name" value="HTH-TYPE TRANSCRIPTIONAL REGULATOR PCHR"/>
    <property type="match status" value="1"/>
</dbReference>
<dbReference type="AlphaFoldDB" id="A0A6P1Y2L7"/>
<dbReference type="Pfam" id="PF01047">
    <property type="entry name" value="MarR"/>
    <property type="match status" value="1"/>
</dbReference>
<dbReference type="GO" id="GO:0003677">
    <property type="term" value="F:DNA binding"/>
    <property type="evidence" value="ECO:0007669"/>
    <property type="project" value="UniProtKB-KW"/>
</dbReference>
<feature type="domain" description="HTH marR-type" evidence="4">
    <location>
        <begin position="1"/>
        <end position="142"/>
    </location>
</feature>
<evidence type="ECO:0000256" key="1">
    <source>
        <dbReference type="ARBA" id="ARBA00023015"/>
    </source>
</evidence>
<dbReference type="SMART" id="SM00347">
    <property type="entry name" value="HTH_MARR"/>
    <property type="match status" value="1"/>
</dbReference>
<dbReference type="Proteomes" id="UP000464374">
    <property type="component" value="Chromosome"/>
</dbReference>
<keyword evidence="1" id="KW-0805">Transcription regulation</keyword>
<dbReference type="InterPro" id="IPR036388">
    <property type="entry name" value="WH-like_DNA-bd_sf"/>
</dbReference>
<evidence type="ECO:0000259" key="4">
    <source>
        <dbReference type="PROSITE" id="PS50995"/>
    </source>
</evidence>
<dbReference type="PROSITE" id="PS50995">
    <property type="entry name" value="HTH_MARR_2"/>
    <property type="match status" value="1"/>
</dbReference>
<dbReference type="GO" id="GO:0003700">
    <property type="term" value="F:DNA-binding transcription factor activity"/>
    <property type="evidence" value="ECO:0007669"/>
    <property type="project" value="InterPro"/>
</dbReference>
<dbReference type="PRINTS" id="PR00598">
    <property type="entry name" value="HTHMARR"/>
</dbReference>
<evidence type="ECO:0000256" key="3">
    <source>
        <dbReference type="ARBA" id="ARBA00023163"/>
    </source>
</evidence>
<dbReference type="InterPro" id="IPR036390">
    <property type="entry name" value="WH_DNA-bd_sf"/>
</dbReference>
<keyword evidence="3" id="KW-0804">Transcription</keyword>
<reference evidence="5 6" key="1">
    <citation type="submission" date="2020-01" db="EMBL/GenBank/DDBJ databases">
        <title>Complete genome sequence of a human oral phylogroup 1 Treponema sp. strain ATCC 700766, originally isolated from periodontitis dental plaque.</title>
        <authorList>
            <person name="Chan Y."/>
            <person name="Huo Y.-B."/>
            <person name="Yu X.-L."/>
            <person name="Zeng H."/>
            <person name="Leung W.-K."/>
            <person name="Watt R.M."/>
        </authorList>
    </citation>
    <scope>NUCLEOTIDE SEQUENCE [LARGE SCALE GENOMIC DNA]</scope>
    <source>
        <strain evidence="5 6">OMZ 804</strain>
    </source>
</reference>
<organism evidence="5 6">
    <name type="scientific">Treponema vincentii</name>
    <dbReference type="NCBI Taxonomy" id="69710"/>
    <lineage>
        <taxon>Bacteria</taxon>
        <taxon>Pseudomonadati</taxon>
        <taxon>Spirochaetota</taxon>
        <taxon>Spirochaetia</taxon>
        <taxon>Spirochaetales</taxon>
        <taxon>Treponemataceae</taxon>
        <taxon>Treponema</taxon>
    </lineage>
</organism>
<dbReference type="InterPro" id="IPR000835">
    <property type="entry name" value="HTH_MarR-typ"/>
</dbReference>
<protein>
    <submittedName>
        <fullName evidence="5">MarR family transcriptional regulator</fullName>
    </submittedName>
</protein>
<dbReference type="RefSeq" id="WP_162664292.1">
    <property type="nucleotide sequence ID" value="NZ_CP048020.1"/>
</dbReference>
<proteinExistence type="predicted"/>
<dbReference type="EMBL" id="CP048020">
    <property type="protein sequence ID" value="QHX43991.1"/>
    <property type="molecule type" value="Genomic_DNA"/>
</dbReference>
<dbReference type="KEGG" id="trz:GWP43_11660"/>
<dbReference type="SUPFAM" id="SSF46785">
    <property type="entry name" value="Winged helix' DNA-binding domain"/>
    <property type="match status" value="1"/>
</dbReference>